<keyword evidence="10" id="KW-1185">Reference proteome</keyword>
<keyword evidence="6" id="KW-0119">Carbohydrate metabolism</keyword>
<dbReference type="AlphaFoldDB" id="A0A923KXK1"/>
<gene>
    <name evidence="6 9" type="primary">xylB</name>
    <name evidence="9" type="ORF">H8S23_04140</name>
</gene>
<keyword evidence="2 6" id="KW-0808">Transferase</keyword>
<evidence type="ECO:0000256" key="3">
    <source>
        <dbReference type="ARBA" id="ARBA00022741"/>
    </source>
</evidence>
<evidence type="ECO:0000256" key="1">
    <source>
        <dbReference type="ARBA" id="ARBA00009156"/>
    </source>
</evidence>
<sequence>MGGLLLGIDIGTSGCKVTAFTREGRVAAHVSEGYPVHYPKPGHAEQDPEDWWGAVCRATRRLLEQTGAAEICGVGIDGQSWSAIPIDKTGAVLCPTPIWMDTRSIDQCGRMIQTCGEETLFRLSGNPVQPSYTLPKVLWYKDNLPQVYARADKILQSNSFIAYRLTGVCSQDHSQGYGWNCYDMAAGKWDAGVCQALGLRSGLLPPLYHSHEIVGRVTREAAGQTGLLEGTPVAAGGLDAACGALGVGVVQPRQAQEQGGQAGGMSICMDAPRADRRLILGAHVVPGTWLLQGGTAGGGGAVNWFSSQFGTAWETAARQKGTSSFAEMDAEAAQVPAGSGGVVFLPYLAGERSPIWDPDAKGVFYGFGFSSTRGHFARSVMEGVAFSLRHNLETAEEAGAKAPVLRSMGGAANSALWMQIKADVTRRTLEVPASDTATALGAAILAGVGVGMYDSFEQAAELTIKLKRTYRPDPGRGEAYDKNYQVYRALYERLRPVMDGREAK</sequence>
<dbReference type="GO" id="GO:0042732">
    <property type="term" value="P:D-xylose metabolic process"/>
    <property type="evidence" value="ECO:0007669"/>
    <property type="project" value="UniProtKB-KW"/>
</dbReference>
<keyword evidence="6" id="KW-0859">Xylose metabolism</keyword>
<dbReference type="PANTHER" id="PTHR43095">
    <property type="entry name" value="SUGAR KINASE"/>
    <property type="match status" value="1"/>
</dbReference>
<dbReference type="Pfam" id="PF02782">
    <property type="entry name" value="FGGY_C"/>
    <property type="match status" value="1"/>
</dbReference>
<evidence type="ECO:0000256" key="2">
    <source>
        <dbReference type="ARBA" id="ARBA00022679"/>
    </source>
</evidence>
<dbReference type="SUPFAM" id="SSF53067">
    <property type="entry name" value="Actin-like ATPase domain"/>
    <property type="match status" value="2"/>
</dbReference>
<proteinExistence type="inferred from homology"/>
<comment type="catalytic activity">
    <reaction evidence="6">
        <text>D-xylulose + ATP = D-xylulose 5-phosphate + ADP + H(+)</text>
        <dbReference type="Rhea" id="RHEA:10964"/>
        <dbReference type="ChEBI" id="CHEBI:15378"/>
        <dbReference type="ChEBI" id="CHEBI:17140"/>
        <dbReference type="ChEBI" id="CHEBI:30616"/>
        <dbReference type="ChEBI" id="CHEBI:57737"/>
        <dbReference type="ChEBI" id="CHEBI:456216"/>
        <dbReference type="EC" id="2.7.1.17"/>
    </reaction>
</comment>
<evidence type="ECO:0000313" key="9">
    <source>
        <dbReference type="EMBL" id="MBC5580689.1"/>
    </source>
</evidence>
<dbReference type="InterPro" id="IPR018484">
    <property type="entry name" value="FGGY_N"/>
</dbReference>
<evidence type="ECO:0000256" key="6">
    <source>
        <dbReference type="RuleBase" id="RU364073"/>
    </source>
</evidence>
<accession>A0A923KXK1</accession>
<dbReference type="InterPro" id="IPR043129">
    <property type="entry name" value="ATPase_NBD"/>
</dbReference>
<dbReference type="NCBIfam" id="TIGR01312">
    <property type="entry name" value="XylB"/>
    <property type="match status" value="1"/>
</dbReference>
<comment type="similarity">
    <text evidence="1 6">Belongs to the FGGY kinase family.</text>
</comment>
<dbReference type="InterPro" id="IPR018485">
    <property type="entry name" value="FGGY_C"/>
</dbReference>
<evidence type="ECO:0000259" key="7">
    <source>
        <dbReference type="Pfam" id="PF00370"/>
    </source>
</evidence>
<organism evidence="9 10">
    <name type="scientific">Anaerofilum hominis</name>
    <dbReference type="NCBI Taxonomy" id="2763016"/>
    <lineage>
        <taxon>Bacteria</taxon>
        <taxon>Bacillati</taxon>
        <taxon>Bacillota</taxon>
        <taxon>Clostridia</taxon>
        <taxon>Eubacteriales</taxon>
        <taxon>Oscillospiraceae</taxon>
        <taxon>Anaerofilum</taxon>
    </lineage>
</organism>
<dbReference type="PANTHER" id="PTHR43095:SF5">
    <property type="entry name" value="XYLULOSE KINASE"/>
    <property type="match status" value="1"/>
</dbReference>
<protein>
    <recommendedName>
        <fullName evidence="6">Xylulose kinase</fullName>
        <shortName evidence="6">Xylulokinase</shortName>
        <ecNumber evidence="6">2.7.1.17</ecNumber>
    </recommendedName>
</protein>
<dbReference type="Proteomes" id="UP000659630">
    <property type="component" value="Unassembled WGS sequence"/>
</dbReference>
<dbReference type="Gene3D" id="3.30.420.40">
    <property type="match status" value="2"/>
</dbReference>
<dbReference type="Pfam" id="PF00370">
    <property type="entry name" value="FGGY_N"/>
    <property type="match status" value="1"/>
</dbReference>
<keyword evidence="5 6" id="KW-0067">ATP-binding</keyword>
<keyword evidence="3 6" id="KW-0547">Nucleotide-binding</keyword>
<evidence type="ECO:0000256" key="4">
    <source>
        <dbReference type="ARBA" id="ARBA00022777"/>
    </source>
</evidence>
<comment type="caution">
    <text evidence="9">The sequence shown here is derived from an EMBL/GenBank/DDBJ whole genome shotgun (WGS) entry which is preliminary data.</text>
</comment>
<evidence type="ECO:0000259" key="8">
    <source>
        <dbReference type="Pfam" id="PF02782"/>
    </source>
</evidence>
<dbReference type="InterPro" id="IPR050406">
    <property type="entry name" value="FGGY_Carb_Kinase"/>
</dbReference>
<dbReference type="InterPro" id="IPR006000">
    <property type="entry name" value="Xylulokinase"/>
</dbReference>
<evidence type="ECO:0000256" key="5">
    <source>
        <dbReference type="ARBA" id="ARBA00022840"/>
    </source>
</evidence>
<reference evidence="9" key="1">
    <citation type="submission" date="2020-08" db="EMBL/GenBank/DDBJ databases">
        <title>Genome public.</title>
        <authorList>
            <person name="Liu C."/>
            <person name="Sun Q."/>
        </authorList>
    </citation>
    <scope>NUCLEOTIDE SEQUENCE</scope>
    <source>
        <strain evidence="9">BX8</strain>
    </source>
</reference>
<dbReference type="GO" id="GO:0004856">
    <property type="term" value="F:D-xylulokinase activity"/>
    <property type="evidence" value="ECO:0007669"/>
    <property type="project" value="UniProtKB-EC"/>
</dbReference>
<dbReference type="GO" id="GO:0005997">
    <property type="term" value="P:xylulose metabolic process"/>
    <property type="evidence" value="ECO:0007669"/>
    <property type="project" value="InterPro"/>
</dbReference>
<dbReference type="GO" id="GO:0005524">
    <property type="term" value="F:ATP binding"/>
    <property type="evidence" value="ECO:0007669"/>
    <property type="project" value="UniProtKB-KW"/>
</dbReference>
<name>A0A923KXK1_9FIRM</name>
<dbReference type="PIRSF" id="PIRSF000538">
    <property type="entry name" value="GlpK"/>
    <property type="match status" value="1"/>
</dbReference>
<dbReference type="CDD" id="cd07808">
    <property type="entry name" value="ASKHA_NBD_FGGY_EcXK-like"/>
    <property type="match status" value="1"/>
</dbReference>
<dbReference type="RefSeq" id="WP_186887025.1">
    <property type="nucleotide sequence ID" value="NZ_JACONZ010000001.1"/>
</dbReference>
<keyword evidence="4 6" id="KW-0418">Kinase</keyword>
<feature type="domain" description="Carbohydrate kinase FGGY N-terminal" evidence="7">
    <location>
        <begin position="5"/>
        <end position="246"/>
    </location>
</feature>
<dbReference type="EC" id="2.7.1.17" evidence="6"/>
<evidence type="ECO:0000313" key="10">
    <source>
        <dbReference type="Proteomes" id="UP000659630"/>
    </source>
</evidence>
<dbReference type="EMBL" id="JACONZ010000001">
    <property type="protein sequence ID" value="MBC5580689.1"/>
    <property type="molecule type" value="Genomic_DNA"/>
</dbReference>
<dbReference type="InterPro" id="IPR000577">
    <property type="entry name" value="Carb_kinase_FGGY"/>
</dbReference>
<feature type="domain" description="Carbohydrate kinase FGGY C-terminal" evidence="8">
    <location>
        <begin position="284"/>
        <end position="448"/>
    </location>
</feature>